<name>A0A1J0AB59_9CYAN</name>
<evidence type="ECO:0000256" key="1">
    <source>
        <dbReference type="SAM" id="Phobius"/>
    </source>
</evidence>
<evidence type="ECO:0000313" key="2">
    <source>
        <dbReference type="EMBL" id="APB33166.1"/>
    </source>
</evidence>
<evidence type="ECO:0008006" key="4">
    <source>
        <dbReference type="Google" id="ProtNLM"/>
    </source>
</evidence>
<dbReference type="RefSeq" id="WP_084111467.1">
    <property type="nucleotide sequence ID" value="NZ_CP017675.1"/>
</dbReference>
<evidence type="ECO:0000313" key="3">
    <source>
        <dbReference type="Proteomes" id="UP000180235"/>
    </source>
</evidence>
<dbReference type="STRING" id="1188229.GlitD10_0850"/>
<feature type="transmembrane region" description="Helical" evidence="1">
    <location>
        <begin position="60"/>
        <end position="82"/>
    </location>
</feature>
<keyword evidence="1" id="KW-1133">Transmembrane helix</keyword>
<protein>
    <recommendedName>
        <fullName evidence="4">DUF3147 family protein</fullName>
    </recommendedName>
</protein>
<dbReference type="Proteomes" id="UP000180235">
    <property type="component" value="Chromosome"/>
</dbReference>
<reference evidence="2 3" key="1">
    <citation type="submission" date="2016-10" db="EMBL/GenBank/DDBJ databases">
        <title>Description of Gloeomargarita lithophora gen. nov., sp. nov., a thylakoid-bearing basal-branching cyanobacterium with intracellular carbonates, and proposal for Gloeomargaritales ord. nov.</title>
        <authorList>
            <person name="Moreira D."/>
            <person name="Tavera R."/>
            <person name="Benzerara K."/>
            <person name="Skouri-Panet F."/>
            <person name="Couradeau E."/>
            <person name="Gerard E."/>
            <person name="Loussert C."/>
            <person name="Novelo E."/>
            <person name="Zivanovic Y."/>
            <person name="Lopez-Garcia P."/>
        </authorList>
    </citation>
    <scope>NUCLEOTIDE SEQUENCE [LARGE SCALE GENOMIC DNA]</scope>
    <source>
        <strain evidence="2 3">D10</strain>
    </source>
</reference>
<organism evidence="2 3">
    <name type="scientific">Gloeomargarita lithophora Alchichica-D10</name>
    <dbReference type="NCBI Taxonomy" id="1188229"/>
    <lineage>
        <taxon>Bacteria</taxon>
        <taxon>Bacillati</taxon>
        <taxon>Cyanobacteriota</taxon>
        <taxon>Cyanophyceae</taxon>
        <taxon>Gloeomargaritales</taxon>
        <taxon>Gloeomargaritaceae</taxon>
        <taxon>Gloeomargarita</taxon>
    </lineage>
</organism>
<dbReference type="EMBL" id="CP017675">
    <property type="protein sequence ID" value="APB33166.1"/>
    <property type="molecule type" value="Genomic_DNA"/>
</dbReference>
<gene>
    <name evidence="2" type="ORF">GlitD10_0850</name>
</gene>
<keyword evidence="1" id="KW-0472">Membrane</keyword>
<keyword evidence="3" id="KW-1185">Reference proteome</keyword>
<dbReference type="KEGG" id="glt:GlitD10_0850"/>
<sequence length="117" mass="12788">MALYVLKVPLSAFIIVGVTELSKCANSFWGGVLASLPLVSLLSFIWLYVETKDNGKIISLSWSVFWLVLPSLSLFVVLPVLLKRNFAFPLALALSVVVMVAAYLVTAAILRRFGVSI</sequence>
<keyword evidence="1" id="KW-0812">Transmembrane</keyword>
<dbReference type="OrthoDB" id="47473at2"/>
<dbReference type="AlphaFoldDB" id="A0A1J0AB59"/>
<accession>A0A1J0AB59</accession>
<feature type="transmembrane region" description="Helical" evidence="1">
    <location>
        <begin position="28"/>
        <end position="48"/>
    </location>
</feature>
<feature type="transmembrane region" description="Helical" evidence="1">
    <location>
        <begin position="88"/>
        <end position="110"/>
    </location>
</feature>
<proteinExistence type="predicted"/>